<dbReference type="OrthoDB" id="249703at2759"/>
<gene>
    <name evidence="1" type="ORF">CNYM01_07127</name>
</gene>
<dbReference type="AlphaFoldDB" id="A0A135TC68"/>
<protein>
    <submittedName>
        <fullName evidence="1">Uncharacterized protein</fullName>
    </submittedName>
</protein>
<accession>A0A135TC68</accession>
<proteinExistence type="predicted"/>
<dbReference type="Proteomes" id="UP000070054">
    <property type="component" value="Unassembled WGS sequence"/>
</dbReference>
<dbReference type="EMBL" id="JEMN01001169">
    <property type="protein sequence ID" value="KXH45697.1"/>
    <property type="molecule type" value="Genomic_DNA"/>
</dbReference>
<organism evidence="1 2">
    <name type="scientific">Colletotrichum nymphaeae SA-01</name>
    <dbReference type="NCBI Taxonomy" id="1460502"/>
    <lineage>
        <taxon>Eukaryota</taxon>
        <taxon>Fungi</taxon>
        <taxon>Dikarya</taxon>
        <taxon>Ascomycota</taxon>
        <taxon>Pezizomycotina</taxon>
        <taxon>Sordariomycetes</taxon>
        <taxon>Hypocreomycetidae</taxon>
        <taxon>Glomerellales</taxon>
        <taxon>Glomerellaceae</taxon>
        <taxon>Colletotrichum</taxon>
        <taxon>Colletotrichum acutatum species complex</taxon>
    </lineage>
</organism>
<evidence type="ECO:0000313" key="1">
    <source>
        <dbReference type="EMBL" id="KXH45697.1"/>
    </source>
</evidence>
<evidence type="ECO:0000313" key="2">
    <source>
        <dbReference type="Proteomes" id="UP000070054"/>
    </source>
</evidence>
<comment type="caution">
    <text evidence="1">The sequence shown here is derived from an EMBL/GenBank/DDBJ whole genome shotgun (WGS) entry which is preliminary data.</text>
</comment>
<keyword evidence="2" id="KW-1185">Reference proteome</keyword>
<sequence length="121" mass="14093">MATFPKRFFLDKKSFAYEALRAARYTRCGGAEPAEAISVCFRIPSGDEEIWLRDWQLARDRAVQAAKASLTKNDRRGAQHAFERASIYYRAAEFYRRDNVFEDELISKNLIELNQKDTNTF</sequence>
<dbReference type="Gene3D" id="1.20.1440.110">
    <property type="entry name" value="acylaminoacyl peptidase"/>
    <property type="match status" value="1"/>
</dbReference>
<reference evidence="1 2" key="1">
    <citation type="submission" date="2014-02" db="EMBL/GenBank/DDBJ databases">
        <title>The genome sequence of Colletotrichum nymphaeae SA-01.</title>
        <authorList>
            <person name="Baroncelli R."/>
            <person name="Thon M.R."/>
        </authorList>
    </citation>
    <scope>NUCLEOTIDE SEQUENCE [LARGE SCALE GENOMIC DNA]</scope>
    <source>
        <strain evidence="1 2">SA-01</strain>
    </source>
</reference>
<name>A0A135TC68_9PEZI</name>